<dbReference type="PANTHER" id="PTHR43102">
    <property type="entry name" value="SLR1143 PROTEIN"/>
    <property type="match status" value="1"/>
</dbReference>
<gene>
    <name evidence="7" type="ORF">SPRG_02009</name>
</gene>
<dbReference type="OrthoDB" id="72401at2759"/>
<accession>A0A067D2H1</accession>
<dbReference type="Proteomes" id="UP000030745">
    <property type="component" value="Unassembled WGS sequence"/>
</dbReference>
<evidence type="ECO:0000256" key="4">
    <source>
        <dbReference type="PROSITE-ProRule" id="PRU00091"/>
    </source>
</evidence>
<feature type="compositionally biased region" description="Polar residues" evidence="5">
    <location>
        <begin position="455"/>
        <end position="465"/>
    </location>
</feature>
<dbReference type="Pfam" id="PF01363">
    <property type="entry name" value="FYVE"/>
    <property type="match status" value="1"/>
</dbReference>
<dbReference type="RefSeq" id="XP_012195958.1">
    <property type="nucleotide sequence ID" value="XM_012340568.1"/>
</dbReference>
<keyword evidence="1" id="KW-0479">Metal-binding</keyword>
<dbReference type="CDD" id="cd00065">
    <property type="entry name" value="FYVE_like_SF"/>
    <property type="match status" value="1"/>
</dbReference>
<dbReference type="STRING" id="695850.A0A067D2H1"/>
<feature type="compositionally biased region" description="Basic residues" evidence="5">
    <location>
        <begin position="522"/>
        <end position="531"/>
    </location>
</feature>
<dbReference type="PANTHER" id="PTHR43102:SF2">
    <property type="entry name" value="GAF DOMAIN-CONTAINING PROTEIN"/>
    <property type="match status" value="1"/>
</dbReference>
<protein>
    <recommendedName>
        <fullName evidence="6">FYVE-type domain-containing protein</fullName>
    </recommendedName>
</protein>
<keyword evidence="8" id="KW-1185">Reference proteome</keyword>
<dbReference type="GeneID" id="24124580"/>
<evidence type="ECO:0000313" key="8">
    <source>
        <dbReference type="Proteomes" id="UP000030745"/>
    </source>
</evidence>
<dbReference type="EMBL" id="KK583193">
    <property type="protein sequence ID" value="KDO33197.1"/>
    <property type="molecule type" value="Genomic_DNA"/>
</dbReference>
<feature type="domain" description="FYVE-type" evidence="6">
    <location>
        <begin position="280"/>
        <end position="344"/>
    </location>
</feature>
<dbReference type="AlphaFoldDB" id="A0A067D2H1"/>
<dbReference type="KEGG" id="spar:SPRG_02009"/>
<keyword evidence="2 4" id="KW-0863">Zinc-finger</keyword>
<evidence type="ECO:0000256" key="2">
    <source>
        <dbReference type="ARBA" id="ARBA00022771"/>
    </source>
</evidence>
<feature type="region of interest" description="Disordered" evidence="5">
    <location>
        <begin position="447"/>
        <end position="546"/>
    </location>
</feature>
<dbReference type="InterPro" id="IPR000306">
    <property type="entry name" value="Znf_FYVE"/>
</dbReference>
<evidence type="ECO:0000256" key="3">
    <source>
        <dbReference type="ARBA" id="ARBA00022833"/>
    </source>
</evidence>
<reference evidence="7 8" key="1">
    <citation type="journal article" date="2013" name="PLoS Genet.">
        <title>Distinctive expansion of potential virulence genes in the genome of the oomycete fish pathogen Saprolegnia parasitica.</title>
        <authorList>
            <person name="Jiang R.H."/>
            <person name="de Bruijn I."/>
            <person name="Haas B.J."/>
            <person name="Belmonte R."/>
            <person name="Lobach L."/>
            <person name="Christie J."/>
            <person name="van den Ackerveken G."/>
            <person name="Bottin A."/>
            <person name="Bulone V."/>
            <person name="Diaz-Moreno S.M."/>
            <person name="Dumas B."/>
            <person name="Fan L."/>
            <person name="Gaulin E."/>
            <person name="Govers F."/>
            <person name="Grenville-Briggs L.J."/>
            <person name="Horner N.R."/>
            <person name="Levin J.Z."/>
            <person name="Mammella M."/>
            <person name="Meijer H.J."/>
            <person name="Morris P."/>
            <person name="Nusbaum C."/>
            <person name="Oome S."/>
            <person name="Phillips A.J."/>
            <person name="van Rooyen D."/>
            <person name="Rzeszutek E."/>
            <person name="Saraiva M."/>
            <person name="Secombes C.J."/>
            <person name="Seidl M.F."/>
            <person name="Snel B."/>
            <person name="Stassen J.H."/>
            <person name="Sykes S."/>
            <person name="Tripathy S."/>
            <person name="van den Berg H."/>
            <person name="Vega-Arreguin J.C."/>
            <person name="Wawra S."/>
            <person name="Young S.K."/>
            <person name="Zeng Q."/>
            <person name="Dieguez-Uribeondo J."/>
            <person name="Russ C."/>
            <person name="Tyler B.M."/>
            <person name="van West P."/>
        </authorList>
    </citation>
    <scope>NUCLEOTIDE SEQUENCE [LARGE SCALE GENOMIC DNA]</scope>
    <source>
        <strain evidence="7 8">CBS 223.65</strain>
    </source>
</reference>
<evidence type="ECO:0000256" key="5">
    <source>
        <dbReference type="SAM" id="MobiDB-lite"/>
    </source>
</evidence>
<dbReference type="InterPro" id="IPR017455">
    <property type="entry name" value="Znf_FYVE-rel"/>
</dbReference>
<evidence type="ECO:0000259" key="6">
    <source>
        <dbReference type="PROSITE" id="PS50178"/>
    </source>
</evidence>
<dbReference type="Gene3D" id="3.30.40.10">
    <property type="entry name" value="Zinc/RING finger domain, C3HC4 (zinc finger)"/>
    <property type="match status" value="1"/>
</dbReference>
<dbReference type="VEuPathDB" id="FungiDB:SPRG_02009"/>
<dbReference type="PROSITE" id="PS50178">
    <property type="entry name" value="ZF_FYVE"/>
    <property type="match status" value="1"/>
</dbReference>
<dbReference type="OMA" id="FFCHGIN"/>
<dbReference type="SUPFAM" id="SSF57903">
    <property type="entry name" value="FYVE/PHD zinc finger"/>
    <property type="match status" value="1"/>
</dbReference>
<dbReference type="InterPro" id="IPR011011">
    <property type="entry name" value="Znf_FYVE_PHD"/>
</dbReference>
<name>A0A067D2H1_SAPPC</name>
<evidence type="ECO:0000313" key="7">
    <source>
        <dbReference type="EMBL" id="KDO33197.1"/>
    </source>
</evidence>
<proteinExistence type="predicted"/>
<keyword evidence="3" id="KW-0862">Zinc</keyword>
<organism evidence="7 8">
    <name type="scientific">Saprolegnia parasitica (strain CBS 223.65)</name>
    <dbReference type="NCBI Taxonomy" id="695850"/>
    <lineage>
        <taxon>Eukaryota</taxon>
        <taxon>Sar</taxon>
        <taxon>Stramenopiles</taxon>
        <taxon>Oomycota</taxon>
        <taxon>Saprolegniomycetes</taxon>
        <taxon>Saprolegniales</taxon>
        <taxon>Saprolegniaceae</taxon>
        <taxon>Saprolegnia</taxon>
    </lineage>
</organism>
<evidence type="ECO:0000256" key="1">
    <source>
        <dbReference type="ARBA" id="ARBA00022723"/>
    </source>
</evidence>
<dbReference type="SMART" id="SM00064">
    <property type="entry name" value="FYVE"/>
    <property type="match status" value="1"/>
</dbReference>
<dbReference type="InterPro" id="IPR013083">
    <property type="entry name" value="Znf_RING/FYVE/PHD"/>
</dbReference>
<dbReference type="GO" id="GO:0008270">
    <property type="term" value="F:zinc ion binding"/>
    <property type="evidence" value="ECO:0007669"/>
    <property type="project" value="UniProtKB-KW"/>
</dbReference>
<sequence length="546" mass="60638">MPNSSGRPKGMTNPQSEYAKRLHKMARSDAISIDQQRRYAAALNAKSSALLSPPPLVLTREVGRVQVYEGVCPIEGTLVVKGSTTIDGLLLDNLAKLEKRSESSLEFKKFMYDLFGPFFCHGINMTLAELPSSATDRPSSSTISTDRVRVHWLSLFEDPSQPKLQPFDMVFASKTNLYSVRDGDYVTHTGHALPDVGTLTWDSFPNLASFREVDTGCRRLHLYKSGFVLERTPHVARCRISLLVSFREPYVPEWTTQLVANLHAFANPSELVSLVPSSLWSYNEYCFVCFKSFRFFRRRHHCRLCGNAVCSKCSFTTSVAVAKDAHVREQKDVRSCVKCAPKAKANASTTDARLTASASAVNSMRRSASTTRAAHLKTAASDNALLSRLSVDAPRSQLLKAASVDEDDPFLVLLDEARPRLAHRNSDPTAFLPEARGSPEPLVQVERRQRGMPSSVASHLVNSSPAAYHRRDRVSKSDEFAYNQGFTARSIDPRPPHHAERKRAPRSQDGAPKSSDGVPPPSHHHHHHRRQSPSVRRGIVSPPAKP</sequence>